<dbReference type="RefSeq" id="WP_118990715.1">
    <property type="nucleotide sequence ID" value="NZ_CP023434.1"/>
</dbReference>
<organism evidence="1 2">
    <name type="scientific">Suicoccus acidiformans</name>
    <dbReference type="NCBI Taxonomy" id="2036206"/>
    <lineage>
        <taxon>Bacteria</taxon>
        <taxon>Bacillati</taxon>
        <taxon>Bacillota</taxon>
        <taxon>Bacilli</taxon>
        <taxon>Lactobacillales</taxon>
        <taxon>Aerococcaceae</taxon>
        <taxon>Suicoccus</taxon>
    </lineage>
</organism>
<evidence type="ECO:0008006" key="3">
    <source>
        <dbReference type="Google" id="ProtNLM"/>
    </source>
</evidence>
<dbReference type="Pfam" id="PF04456">
    <property type="entry name" value="DUF503"/>
    <property type="match status" value="1"/>
</dbReference>
<evidence type="ECO:0000313" key="2">
    <source>
        <dbReference type="Proteomes" id="UP000263232"/>
    </source>
</evidence>
<name>A0A347WL58_9LACT</name>
<dbReference type="InterPro" id="IPR036746">
    <property type="entry name" value="TT1725-like_sf"/>
</dbReference>
<sequence length="93" mass="10814">MYVLAVYVRLRLFESFSLKDKRRVVQSILQKMRQKYGVSSAEIDALNQLNVAGLGFSLVTNRYTHGERHLQQLIAEIEAMYPVEIIALEWINE</sequence>
<proteinExistence type="predicted"/>
<dbReference type="KEGG" id="abae:CL176_07290"/>
<reference evidence="1 2" key="1">
    <citation type="submission" date="2017-09" db="EMBL/GenBank/DDBJ databases">
        <title>Complete genome sequence of Oxytococcus suis strain ZY16052.</title>
        <authorList>
            <person name="Li F."/>
        </authorList>
    </citation>
    <scope>NUCLEOTIDE SEQUENCE [LARGE SCALE GENOMIC DNA]</scope>
    <source>
        <strain evidence="1 2">ZY16052</strain>
    </source>
</reference>
<protein>
    <recommendedName>
        <fullName evidence="3">DUF503 domain-containing protein</fullName>
    </recommendedName>
</protein>
<evidence type="ECO:0000313" key="1">
    <source>
        <dbReference type="EMBL" id="AXY25815.1"/>
    </source>
</evidence>
<dbReference type="Proteomes" id="UP000263232">
    <property type="component" value="Chromosome"/>
</dbReference>
<accession>A0A347WL58</accession>
<dbReference type="InterPro" id="IPR007546">
    <property type="entry name" value="DUF503"/>
</dbReference>
<gene>
    <name evidence="1" type="ORF">CL176_07290</name>
</gene>
<dbReference type="OrthoDB" id="9809023at2"/>
<dbReference type="Gene3D" id="3.30.70.1120">
    <property type="entry name" value="TT1725-like"/>
    <property type="match status" value="1"/>
</dbReference>
<dbReference type="SUPFAM" id="SSF103007">
    <property type="entry name" value="Hypothetical protein TT1725"/>
    <property type="match status" value="1"/>
</dbReference>
<dbReference type="EMBL" id="CP023434">
    <property type="protein sequence ID" value="AXY25815.1"/>
    <property type="molecule type" value="Genomic_DNA"/>
</dbReference>
<dbReference type="AlphaFoldDB" id="A0A347WL58"/>
<dbReference type="PANTHER" id="PTHR36441:SF1">
    <property type="entry name" value="DUF503 DOMAIN-CONTAINING PROTEIN"/>
    <property type="match status" value="1"/>
</dbReference>
<dbReference type="PANTHER" id="PTHR36441">
    <property type="entry name" value="HYPOTHETICAL CYTOSOLIC PROTEIN"/>
    <property type="match status" value="1"/>
</dbReference>
<keyword evidence="2" id="KW-1185">Reference proteome</keyword>